<dbReference type="EMBL" id="QPMH01000006">
    <property type="protein sequence ID" value="RDD62288.1"/>
    <property type="molecule type" value="Genomic_DNA"/>
</dbReference>
<proteinExistence type="predicted"/>
<keyword evidence="5" id="KW-1185">Reference proteome</keyword>
<evidence type="ECO:0000256" key="1">
    <source>
        <dbReference type="SAM" id="MobiDB-lite"/>
    </source>
</evidence>
<dbReference type="InterPro" id="IPR029044">
    <property type="entry name" value="Nucleotide-diphossugar_trans"/>
</dbReference>
<dbReference type="SUPFAM" id="SSF53448">
    <property type="entry name" value="Nucleotide-diphospho-sugar transferases"/>
    <property type="match status" value="1"/>
</dbReference>
<dbReference type="InterPro" id="IPR050256">
    <property type="entry name" value="Glycosyltransferase_2"/>
</dbReference>
<evidence type="ECO:0000256" key="2">
    <source>
        <dbReference type="SAM" id="Phobius"/>
    </source>
</evidence>
<feature type="region of interest" description="Disordered" evidence="1">
    <location>
        <begin position="277"/>
        <end position="297"/>
    </location>
</feature>
<reference evidence="4 5" key="1">
    <citation type="submission" date="2018-07" db="EMBL/GenBank/DDBJ databases">
        <title>Venubactetium sediminum gen. nov., sp. nov., isolated from a marine solar saltern.</title>
        <authorList>
            <person name="Wang S."/>
        </authorList>
    </citation>
    <scope>NUCLEOTIDE SEQUENCE [LARGE SCALE GENOMIC DNA]</scope>
    <source>
        <strain evidence="4 5">WD2A32</strain>
    </source>
</reference>
<organism evidence="4 5">
    <name type="scientific">Ferruginivarius sediminum</name>
    <dbReference type="NCBI Taxonomy" id="2661937"/>
    <lineage>
        <taxon>Bacteria</taxon>
        <taxon>Pseudomonadati</taxon>
        <taxon>Pseudomonadota</taxon>
        <taxon>Alphaproteobacteria</taxon>
        <taxon>Rhodospirillales</taxon>
        <taxon>Rhodospirillaceae</taxon>
        <taxon>Ferruginivarius</taxon>
    </lineage>
</organism>
<protein>
    <submittedName>
        <fullName evidence="4">Glycosyltransferase family 2 protein</fullName>
    </submittedName>
</protein>
<evidence type="ECO:0000313" key="5">
    <source>
        <dbReference type="Proteomes" id="UP000253941"/>
    </source>
</evidence>
<keyword evidence="2" id="KW-1133">Transmembrane helix</keyword>
<keyword evidence="2" id="KW-0472">Membrane</keyword>
<sequence>MGGQQHMTGIASRSSIEPRASVIVPAYNEEATIGRLLDALLDTAPDIEICVACNGCRDETEDICRAYAPRVRVFVQDHASKVDALNMALRKSLGAVKVIVDADILIGARDVERLCELAERPGVDVVQPRLHYHAEDSDFAVRAYLRAWVRHPYFRTKIGAAYALSPAGVSRLGTFPQIVAEDEYVRRKLYDGALWTEDAKAHVYMPTTLWALIRIRSRSLSGAESLEHILGHLEPPPVPGFKPAFLRMLFGGAPVAAAVYAFVAAAARLRSRLRRGRQTWERDGTSRGPGQVARRAG</sequence>
<dbReference type="PANTHER" id="PTHR48090:SF7">
    <property type="entry name" value="RFBJ PROTEIN"/>
    <property type="match status" value="1"/>
</dbReference>
<dbReference type="InterPro" id="IPR001173">
    <property type="entry name" value="Glyco_trans_2-like"/>
</dbReference>
<feature type="domain" description="Glycosyltransferase 2-like" evidence="3">
    <location>
        <begin position="21"/>
        <end position="155"/>
    </location>
</feature>
<keyword evidence="4" id="KW-0808">Transferase</keyword>
<keyword evidence="2" id="KW-0812">Transmembrane</keyword>
<dbReference type="Gene3D" id="3.90.550.10">
    <property type="entry name" value="Spore Coat Polysaccharide Biosynthesis Protein SpsA, Chain A"/>
    <property type="match status" value="1"/>
</dbReference>
<accession>A0A369TAI6</accession>
<dbReference type="Pfam" id="PF00535">
    <property type="entry name" value="Glycos_transf_2"/>
    <property type="match status" value="1"/>
</dbReference>
<comment type="caution">
    <text evidence="4">The sequence shown here is derived from an EMBL/GenBank/DDBJ whole genome shotgun (WGS) entry which is preliminary data.</text>
</comment>
<dbReference type="PANTHER" id="PTHR48090">
    <property type="entry name" value="UNDECAPRENYL-PHOSPHATE 4-DEOXY-4-FORMAMIDO-L-ARABINOSE TRANSFERASE-RELATED"/>
    <property type="match status" value="1"/>
</dbReference>
<dbReference type="GO" id="GO:0016740">
    <property type="term" value="F:transferase activity"/>
    <property type="evidence" value="ECO:0007669"/>
    <property type="project" value="UniProtKB-KW"/>
</dbReference>
<evidence type="ECO:0000313" key="4">
    <source>
        <dbReference type="EMBL" id="RDD62288.1"/>
    </source>
</evidence>
<gene>
    <name evidence="4" type="ORF">DRB17_08640</name>
</gene>
<dbReference type="AlphaFoldDB" id="A0A369TAI6"/>
<name>A0A369TAI6_9PROT</name>
<evidence type="ECO:0000259" key="3">
    <source>
        <dbReference type="Pfam" id="PF00535"/>
    </source>
</evidence>
<feature type="transmembrane region" description="Helical" evidence="2">
    <location>
        <begin position="244"/>
        <end position="267"/>
    </location>
</feature>
<dbReference type="Proteomes" id="UP000253941">
    <property type="component" value="Unassembled WGS sequence"/>
</dbReference>